<dbReference type="GeneID" id="28724241"/>
<keyword evidence="7" id="KW-1185">Reference proteome</keyword>
<dbReference type="GO" id="GO:0004309">
    <property type="term" value="F:exopolyphosphatase activity"/>
    <property type="evidence" value="ECO:0007669"/>
    <property type="project" value="TreeGrafter"/>
</dbReference>
<dbReference type="InterPro" id="IPR038763">
    <property type="entry name" value="DHH_sf"/>
</dbReference>
<reference evidence="6 7" key="1">
    <citation type="submission" date="2016-01" db="EMBL/GenBank/DDBJ databases">
        <title>Genome sequence of the yeast Holleya sinecauda.</title>
        <authorList>
            <person name="Dietrich F.S."/>
        </authorList>
    </citation>
    <scope>NUCLEOTIDE SEQUENCE [LARGE SCALE GENOMIC DNA]</scope>
    <source>
        <strain evidence="6 7">ATCC 58844</strain>
    </source>
</reference>
<keyword evidence="4" id="KW-0464">Manganese</keyword>
<accession>A0A0X8HT34</accession>
<dbReference type="Gene3D" id="3.90.1640.10">
    <property type="entry name" value="inorganic pyrophosphatase (n-terminal core)"/>
    <property type="match status" value="1"/>
</dbReference>
<dbReference type="Proteomes" id="UP000243052">
    <property type="component" value="Chromosome v"/>
</dbReference>
<evidence type="ECO:0000256" key="2">
    <source>
        <dbReference type="ARBA" id="ARBA00022723"/>
    </source>
</evidence>
<dbReference type="Pfam" id="PF01368">
    <property type="entry name" value="DHH"/>
    <property type="match status" value="1"/>
</dbReference>
<proteinExistence type="predicted"/>
<dbReference type="AlphaFoldDB" id="A0A0X8HT34"/>
<keyword evidence="2" id="KW-0479">Metal-binding</keyword>
<dbReference type="GO" id="GO:0046872">
    <property type="term" value="F:metal ion binding"/>
    <property type="evidence" value="ECO:0007669"/>
    <property type="project" value="UniProtKB-KW"/>
</dbReference>
<evidence type="ECO:0000313" key="6">
    <source>
        <dbReference type="EMBL" id="AMD20969.1"/>
    </source>
</evidence>
<evidence type="ECO:0000256" key="3">
    <source>
        <dbReference type="ARBA" id="ARBA00022801"/>
    </source>
</evidence>
<evidence type="ECO:0000256" key="1">
    <source>
        <dbReference type="ARBA" id="ARBA00001936"/>
    </source>
</evidence>
<feature type="domain" description="DHHA2" evidence="5">
    <location>
        <begin position="225"/>
        <end position="378"/>
    </location>
</feature>
<keyword evidence="3" id="KW-0378">Hydrolase</keyword>
<dbReference type="InterPro" id="IPR038222">
    <property type="entry name" value="DHHA2_dom_sf"/>
</dbReference>
<protein>
    <submittedName>
        <fullName evidence="6">HEL312Cp</fullName>
    </submittedName>
</protein>
<evidence type="ECO:0000259" key="5">
    <source>
        <dbReference type="SMART" id="SM01131"/>
    </source>
</evidence>
<dbReference type="SUPFAM" id="SSF64182">
    <property type="entry name" value="DHH phosphoesterases"/>
    <property type="match status" value="1"/>
</dbReference>
<dbReference type="GO" id="GO:0005737">
    <property type="term" value="C:cytoplasm"/>
    <property type="evidence" value="ECO:0007669"/>
    <property type="project" value="InterPro"/>
</dbReference>
<evidence type="ECO:0000256" key="4">
    <source>
        <dbReference type="ARBA" id="ARBA00023211"/>
    </source>
</evidence>
<comment type="cofactor">
    <cofactor evidence="1">
        <name>Mn(2+)</name>
        <dbReference type="ChEBI" id="CHEBI:29035"/>
    </cofactor>
</comment>
<dbReference type="EMBL" id="CP014245">
    <property type="protein sequence ID" value="AMD20969.1"/>
    <property type="molecule type" value="Genomic_DNA"/>
</dbReference>
<gene>
    <name evidence="6" type="ORF">AW171_hschr52898</name>
</gene>
<dbReference type="STRING" id="45286.A0A0X8HT34"/>
<evidence type="ECO:0000313" key="7">
    <source>
        <dbReference type="Proteomes" id="UP000243052"/>
    </source>
</evidence>
<dbReference type="SMART" id="SM01131">
    <property type="entry name" value="DHHA2"/>
    <property type="match status" value="1"/>
</dbReference>
<name>A0A0X8HT34_9SACH</name>
<dbReference type="InterPro" id="IPR004097">
    <property type="entry name" value="DHHA2"/>
</dbReference>
<dbReference type="Gene3D" id="3.10.310.20">
    <property type="entry name" value="DHHA2 domain"/>
    <property type="match status" value="1"/>
</dbReference>
<dbReference type="Pfam" id="PF02833">
    <property type="entry name" value="DHHA2"/>
    <property type="match status" value="1"/>
</dbReference>
<dbReference type="InterPro" id="IPR001667">
    <property type="entry name" value="DDH_dom"/>
</dbReference>
<dbReference type="PANTHER" id="PTHR12112">
    <property type="entry name" value="BNIP - RELATED"/>
    <property type="match status" value="1"/>
</dbReference>
<organism evidence="6 7">
    <name type="scientific">Eremothecium sinecaudum</name>
    <dbReference type="NCBI Taxonomy" id="45286"/>
    <lineage>
        <taxon>Eukaryota</taxon>
        <taxon>Fungi</taxon>
        <taxon>Dikarya</taxon>
        <taxon>Ascomycota</taxon>
        <taxon>Saccharomycotina</taxon>
        <taxon>Saccharomycetes</taxon>
        <taxon>Saccharomycetales</taxon>
        <taxon>Saccharomycetaceae</taxon>
        <taxon>Eremothecium</taxon>
    </lineage>
</organism>
<dbReference type="PANTHER" id="PTHR12112:SF39">
    <property type="entry name" value="EG:152A3.5 PROTEIN (FBGN0003116_PN PROTEIN)"/>
    <property type="match status" value="1"/>
</dbReference>
<dbReference type="RefSeq" id="XP_017987965.1">
    <property type="nucleotide sequence ID" value="XM_018132754.1"/>
</dbReference>
<sequence>MVESISGFMHHLKSTSLKRINSSTTVRIACGNESADLDSVVSAITYAYFSYTGNSEDALIPVINIDSEDLRLRKDVVYVLQEAGIKEDDLFFTEDIQKLKSLGCRVEAILVDHNDPQGLANGMIDEVLGIVDHHSDLGLHGDEITKARGPRIIESAGSCSSLVFNYWSQLLPKSSFDTMKDAVRLSLGALLADTSNLRHKVEEHDLKASSLYKEYLPNLDFEDYYNTIEEYKKDLSGLMPTEVLKKDYKGFQFKKLDGEVIRVGTSSAVKPLEWLYDQGRFDDILAVWQSFIVHKNIDILALLTNFSVNGCRQRQLAFIINGERRRGVVESIVDSIKDATKLEEDSQLSDRKNGVFAFTQNNVDANRKQVVPLMQVAIEKIC</sequence>
<dbReference type="OrthoDB" id="374045at2759"/>